<gene>
    <name evidence="2" type="ORF">VP01_3443g2</name>
</gene>
<dbReference type="EMBL" id="LAVV01008439">
    <property type="protein sequence ID" value="KNZ52801.1"/>
    <property type="molecule type" value="Genomic_DNA"/>
</dbReference>
<organism evidence="2 3">
    <name type="scientific">Puccinia sorghi</name>
    <dbReference type="NCBI Taxonomy" id="27349"/>
    <lineage>
        <taxon>Eukaryota</taxon>
        <taxon>Fungi</taxon>
        <taxon>Dikarya</taxon>
        <taxon>Basidiomycota</taxon>
        <taxon>Pucciniomycotina</taxon>
        <taxon>Pucciniomycetes</taxon>
        <taxon>Pucciniales</taxon>
        <taxon>Pucciniaceae</taxon>
        <taxon>Puccinia</taxon>
    </lineage>
</organism>
<accession>A0A0L6UW77</accession>
<proteinExistence type="predicted"/>
<name>A0A0L6UW77_9BASI</name>
<evidence type="ECO:0000313" key="3">
    <source>
        <dbReference type="Proteomes" id="UP000037035"/>
    </source>
</evidence>
<evidence type="ECO:0000313" key="2">
    <source>
        <dbReference type="EMBL" id="KNZ52801.1"/>
    </source>
</evidence>
<feature type="region of interest" description="Disordered" evidence="1">
    <location>
        <begin position="37"/>
        <end position="58"/>
    </location>
</feature>
<dbReference type="Proteomes" id="UP000037035">
    <property type="component" value="Unassembled WGS sequence"/>
</dbReference>
<protein>
    <submittedName>
        <fullName evidence="2">Uncharacterized protein</fullName>
    </submittedName>
</protein>
<dbReference type="AlphaFoldDB" id="A0A0L6UW77"/>
<dbReference type="VEuPathDB" id="FungiDB:VP01_3443g2"/>
<evidence type="ECO:0000256" key="1">
    <source>
        <dbReference type="SAM" id="MobiDB-lite"/>
    </source>
</evidence>
<comment type="caution">
    <text evidence="2">The sequence shown here is derived from an EMBL/GenBank/DDBJ whole genome shotgun (WGS) entry which is preliminary data.</text>
</comment>
<sequence length="199" mass="22206">MGGRKSDSSKKISQTNRGVLQHHFRYCQGINGNFDKQTERQATPDEGDEDNFGPGRSFWTTDQKKKLISSVLGVVVPTGVTHIPKGLGTSKNGELKASEWHALFAIYLPFATMCVFIESAAINKCLAKNEDTIENFTAVVCCTNILSSDKVHDKEIGNFTVEYSKYNATAANIFSNIKILPNHHYAPHIPDQMRQWRSV</sequence>
<keyword evidence="3" id="KW-1185">Reference proteome</keyword>
<reference evidence="2 3" key="1">
    <citation type="submission" date="2015-08" db="EMBL/GenBank/DDBJ databases">
        <title>Next Generation Sequencing and Analysis of the Genome of Puccinia sorghi L Schw, the Causal Agent of Maize Common Rust.</title>
        <authorList>
            <person name="Rochi L."/>
            <person name="Burguener G."/>
            <person name="Darino M."/>
            <person name="Turjanski A."/>
            <person name="Kreff E."/>
            <person name="Dieguez M.J."/>
            <person name="Sacco F."/>
        </authorList>
    </citation>
    <scope>NUCLEOTIDE SEQUENCE [LARGE SCALE GENOMIC DNA]</scope>
    <source>
        <strain evidence="2 3">RO10H11247</strain>
    </source>
</reference>